<dbReference type="EMBL" id="JAZHXJ010000013">
    <property type="protein sequence ID" value="KAL1882709.1"/>
    <property type="molecule type" value="Genomic_DNA"/>
</dbReference>
<reference evidence="3 4" key="1">
    <citation type="journal article" date="2024" name="Commun. Biol.">
        <title>Comparative genomic analysis of thermophilic fungi reveals convergent evolutionary adaptations and gene losses.</title>
        <authorList>
            <person name="Steindorff A.S."/>
            <person name="Aguilar-Pontes M.V."/>
            <person name="Robinson A.J."/>
            <person name="Andreopoulos B."/>
            <person name="LaButti K."/>
            <person name="Kuo A."/>
            <person name="Mondo S."/>
            <person name="Riley R."/>
            <person name="Otillar R."/>
            <person name="Haridas S."/>
            <person name="Lipzen A."/>
            <person name="Grimwood J."/>
            <person name="Schmutz J."/>
            <person name="Clum A."/>
            <person name="Reid I.D."/>
            <person name="Moisan M.C."/>
            <person name="Butler G."/>
            <person name="Nguyen T.T.M."/>
            <person name="Dewar K."/>
            <person name="Conant G."/>
            <person name="Drula E."/>
            <person name="Henrissat B."/>
            <person name="Hansel C."/>
            <person name="Singer S."/>
            <person name="Hutchinson M.I."/>
            <person name="de Vries R.P."/>
            <person name="Natvig D.O."/>
            <person name="Powell A.J."/>
            <person name="Tsang A."/>
            <person name="Grigoriev I.V."/>
        </authorList>
    </citation>
    <scope>NUCLEOTIDE SEQUENCE [LARGE SCALE GENOMIC DNA]</scope>
    <source>
        <strain evidence="3 4">ATCC 24622</strain>
    </source>
</reference>
<dbReference type="InterPro" id="IPR038967">
    <property type="entry name" value="Dsc4-like"/>
</dbReference>
<dbReference type="Pfam" id="PF08508">
    <property type="entry name" value="DUF1746"/>
    <property type="match status" value="1"/>
</dbReference>
<proteinExistence type="predicted"/>
<dbReference type="PANTHER" id="PTHR39405:SF1">
    <property type="entry name" value="DSC E3 UBIQUITIN LIGASE COMPLEX SUBUNIT 4"/>
    <property type="match status" value="1"/>
</dbReference>
<sequence>MNNVSSLNSSAGEFSSNPAGGNRARIGGNEPSVAQEPVQDVGGQLSSSSSESSASRKTGMVKKLQFMTHLMRNLDMVVFAEICSLYYMECSFPRLLLRVIPHYFFLTPKSEDFLLLLPAHRSHVFAIFIPNILCIFLHMVGTLPRAGEATRGYLHGGVIVDFIGQKPPTSKLAFLLVDLMIMGVQCVMLAVHQERELLRKLILPARRGSTSASTTAPVPSTQDIDAEERGVLRDASIPHDETADMEMRPPSEARSWTVGESQEGNGLLERTSSRRAVAPDLTSVMRSGNAILGNFHIIQTVRMAGSNSDRITTDSLQTIGYTATLAAMAAERRARLEAQRRQR</sequence>
<feature type="compositionally biased region" description="Polar residues" evidence="1">
    <location>
        <begin position="1"/>
        <end position="19"/>
    </location>
</feature>
<name>A0ABR3Y4R2_9PEZI</name>
<feature type="domain" description="DUF1746" evidence="2">
    <location>
        <begin position="73"/>
        <end position="188"/>
    </location>
</feature>
<dbReference type="PANTHER" id="PTHR39405">
    <property type="entry name" value="DSC E3 UBIQUITIN LIGASE COMPLEX SUBUNIT 4"/>
    <property type="match status" value="1"/>
</dbReference>
<feature type="compositionally biased region" description="Basic and acidic residues" evidence="1">
    <location>
        <begin position="242"/>
        <end position="251"/>
    </location>
</feature>
<dbReference type="InterPro" id="IPR013715">
    <property type="entry name" value="DUF1746"/>
</dbReference>
<evidence type="ECO:0000313" key="4">
    <source>
        <dbReference type="Proteomes" id="UP001586593"/>
    </source>
</evidence>
<dbReference type="Proteomes" id="UP001586593">
    <property type="component" value="Unassembled WGS sequence"/>
</dbReference>
<keyword evidence="4" id="KW-1185">Reference proteome</keyword>
<feature type="region of interest" description="Disordered" evidence="1">
    <location>
        <begin position="1"/>
        <end position="56"/>
    </location>
</feature>
<gene>
    <name evidence="3" type="ORF">VTK73DRAFT_1229</name>
</gene>
<evidence type="ECO:0000259" key="2">
    <source>
        <dbReference type="Pfam" id="PF08508"/>
    </source>
</evidence>
<comment type="caution">
    <text evidence="3">The sequence shown here is derived from an EMBL/GenBank/DDBJ whole genome shotgun (WGS) entry which is preliminary data.</text>
</comment>
<feature type="compositionally biased region" description="Low complexity" evidence="1">
    <location>
        <begin position="46"/>
        <end position="55"/>
    </location>
</feature>
<protein>
    <recommendedName>
        <fullName evidence="2">DUF1746 domain-containing protein</fullName>
    </recommendedName>
</protein>
<feature type="region of interest" description="Disordered" evidence="1">
    <location>
        <begin position="242"/>
        <end position="265"/>
    </location>
</feature>
<accession>A0ABR3Y4R2</accession>
<evidence type="ECO:0000256" key="1">
    <source>
        <dbReference type="SAM" id="MobiDB-lite"/>
    </source>
</evidence>
<evidence type="ECO:0000313" key="3">
    <source>
        <dbReference type="EMBL" id="KAL1882709.1"/>
    </source>
</evidence>
<organism evidence="3 4">
    <name type="scientific">Phialemonium thermophilum</name>
    <dbReference type="NCBI Taxonomy" id="223376"/>
    <lineage>
        <taxon>Eukaryota</taxon>
        <taxon>Fungi</taxon>
        <taxon>Dikarya</taxon>
        <taxon>Ascomycota</taxon>
        <taxon>Pezizomycotina</taxon>
        <taxon>Sordariomycetes</taxon>
        <taxon>Sordariomycetidae</taxon>
        <taxon>Cephalothecales</taxon>
        <taxon>Cephalothecaceae</taxon>
        <taxon>Phialemonium</taxon>
    </lineage>
</organism>